<comment type="caution">
    <text evidence="2">The sequence shown here is derived from an EMBL/GenBank/DDBJ whole genome shotgun (WGS) entry which is preliminary data.</text>
</comment>
<dbReference type="Proteomes" id="UP001498421">
    <property type="component" value="Unassembled WGS sequence"/>
</dbReference>
<protein>
    <submittedName>
        <fullName evidence="2">Uncharacterized protein</fullName>
    </submittedName>
</protein>
<accession>A0ABR1HMQ4</accession>
<dbReference type="EMBL" id="JAZAVK010000111">
    <property type="protein sequence ID" value="KAK7422272.1"/>
    <property type="molecule type" value="Genomic_DNA"/>
</dbReference>
<reference evidence="2 3" key="1">
    <citation type="journal article" date="2025" name="Microbiol. Resour. Announc.">
        <title>Draft genome sequences for Neonectria magnoliae and Neonectria punicea, canker pathogens of Liriodendron tulipifera and Acer saccharum in West Virginia.</title>
        <authorList>
            <person name="Petronek H.M."/>
            <person name="Kasson M.T."/>
            <person name="Metheny A.M."/>
            <person name="Stauder C.M."/>
            <person name="Lovett B."/>
            <person name="Lynch S.C."/>
            <person name="Garnas J.R."/>
            <person name="Kasson L.R."/>
            <person name="Stajich J.E."/>
        </authorList>
    </citation>
    <scope>NUCLEOTIDE SEQUENCE [LARGE SCALE GENOMIC DNA]</scope>
    <source>
        <strain evidence="2 3">NRRL 64651</strain>
    </source>
</reference>
<organism evidence="2 3">
    <name type="scientific">Neonectria magnoliae</name>
    <dbReference type="NCBI Taxonomy" id="2732573"/>
    <lineage>
        <taxon>Eukaryota</taxon>
        <taxon>Fungi</taxon>
        <taxon>Dikarya</taxon>
        <taxon>Ascomycota</taxon>
        <taxon>Pezizomycotina</taxon>
        <taxon>Sordariomycetes</taxon>
        <taxon>Hypocreomycetidae</taxon>
        <taxon>Hypocreales</taxon>
        <taxon>Nectriaceae</taxon>
        <taxon>Neonectria</taxon>
    </lineage>
</organism>
<gene>
    <name evidence="2" type="ORF">QQZ08_009578</name>
</gene>
<sequence>MPESTIILVAESWPLNDDNAAVRGNDHPQSIKHQPKTSIRAKARFDEKHNLISDKVAIRLLDCLESSTYVQFIAIRWRGCASDQTLEETHLEIVPNMECDSILFSASVSDYPKGKFSQIWFGLTVLSPLESQFDTLSSKEKDASAVRQGHDDASPFGFIRSDEAQNQFSAASTPFLAEQKSTSSELYQFASDAASHGIHFMNMETIEALAPLWSQARLASQSTYPNNNTLERGTHGNCAPYNDCRAWESPADTYRLDQEWSTGTSQTLCTAFPERLLTCDSAHASSELTSGTIDGGDWSPIYETSMEQLFTTDSTLVSRSSDDPAAEQASLSCQDQNEDSEDSTLFYQDQLNDFESHPGHKVWEWVPESEKWRRRGGTTDADWFPDFFA</sequence>
<proteinExistence type="predicted"/>
<evidence type="ECO:0000256" key="1">
    <source>
        <dbReference type="SAM" id="MobiDB-lite"/>
    </source>
</evidence>
<feature type="region of interest" description="Disordered" evidence="1">
    <location>
        <begin position="316"/>
        <end position="339"/>
    </location>
</feature>
<evidence type="ECO:0000313" key="2">
    <source>
        <dbReference type="EMBL" id="KAK7422272.1"/>
    </source>
</evidence>
<name>A0ABR1HMQ4_9HYPO</name>
<keyword evidence="3" id="KW-1185">Reference proteome</keyword>
<evidence type="ECO:0000313" key="3">
    <source>
        <dbReference type="Proteomes" id="UP001498421"/>
    </source>
</evidence>